<reference evidence="3" key="1">
    <citation type="submission" date="2019-04" db="EMBL/GenBank/DDBJ databases">
        <title>Complete genome sequence of Sphingomonas sp. W1-2-3.</title>
        <authorList>
            <person name="Im W.T."/>
        </authorList>
    </citation>
    <scope>NUCLEOTIDE SEQUENCE [LARGE SCALE GENOMIC DNA]</scope>
    <source>
        <strain evidence="3">W1-2-3</strain>
    </source>
</reference>
<accession>A0A4D7C8C1</accession>
<dbReference type="KEGG" id="hgn:E6W36_09665"/>
<dbReference type="EMBL" id="CP039704">
    <property type="protein sequence ID" value="QCI79698.1"/>
    <property type="molecule type" value="Genomic_DNA"/>
</dbReference>
<keyword evidence="3" id="KW-1185">Reference proteome</keyword>
<feature type="domain" description="Bacteriophage N4 adsorption protein A C-terminal" evidence="1">
    <location>
        <begin position="122"/>
        <end position="171"/>
    </location>
</feature>
<name>A0A4D7C8C1_9SPHN</name>
<evidence type="ECO:0000259" key="1">
    <source>
        <dbReference type="Pfam" id="PF13283"/>
    </source>
</evidence>
<dbReference type="Proteomes" id="UP000298714">
    <property type="component" value="Chromosome"/>
</dbReference>
<evidence type="ECO:0000313" key="3">
    <source>
        <dbReference type="Proteomes" id="UP000298714"/>
    </source>
</evidence>
<dbReference type="AlphaFoldDB" id="A0A4D7C8C1"/>
<proteinExistence type="predicted"/>
<gene>
    <name evidence="2" type="ORF">E6W36_09665</name>
</gene>
<organism evidence="2 3">
    <name type="scientific">Hankyongella ginsenosidimutans</name>
    <dbReference type="NCBI Taxonomy" id="1763828"/>
    <lineage>
        <taxon>Bacteria</taxon>
        <taxon>Pseudomonadati</taxon>
        <taxon>Pseudomonadota</taxon>
        <taxon>Alphaproteobacteria</taxon>
        <taxon>Sphingomonadales</taxon>
        <taxon>Sphingomonadaceae</taxon>
        <taxon>Hankyongella</taxon>
    </lineage>
</organism>
<sequence length="193" mass="20191">MLPVSSPKVPVAFALAEAGYAALRTGDRREAARLLRAALDSAPEPAQAAQWRADLRRLTKRVFVSSYWVARRALGQADVLAGQRALTGPQAGLTLGVRLDPLARRPVDATARINVAPASAGVPGGQRQAALGLAWRPLGGDALVLAAERLVALDGSGRNDWLARASGGVGRGFGPTLEAPNVGFMRASMGRRL</sequence>
<dbReference type="InterPro" id="IPR025137">
    <property type="entry name" value="NfrA_C"/>
</dbReference>
<evidence type="ECO:0000313" key="2">
    <source>
        <dbReference type="EMBL" id="QCI79698.1"/>
    </source>
</evidence>
<dbReference type="Pfam" id="PF13283">
    <property type="entry name" value="NfrA_C"/>
    <property type="match status" value="1"/>
</dbReference>
<protein>
    <recommendedName>
        <fullName evidence="1">Bacteriophage N4 adsorption protein A C-terminal domain-containing protein</fullName>
    </recommendedName>
</protein>